<evidence type="ECO:0000313" key="2">
    <source>
        <dbReference type="Proteomes" id="UP001371305"/>
    </source>
</evidence>
<dbReference type="Proteomes" id="UP001371305">
    <property type="component" value="Unassembled WGS sequence"/>
</dbReference>
<gene>
    <name evidence="1" type="ORF">WKV53_04710</name>
</gene>
<evidence type="ECO:0000313" key="1">
    <source>
        <dbReference type="EMBL" id="MEK7949778.1"/>
    </source>
</evidence>
<organism evidence="1 2">
    <name type="scientific">Luteolibacter soli</name>
    <dbReference type="NCBI Taxonomy" id="3135280"/>
    <lineage>
        <taxon>Bacteria</taxon>
        <taxon>Pseudomonadati</taxon>
        <taxon>Verrucomicrobiota</taxon>
        <taxon>Verrucomicrobiia</taxon>
        <taxon>Verrucomicrobiales</taxon>
        <taxon>Verrucomicrobiaceae</taxon>
        <taxon>Luteolibacter</taxon>
    </lineage>
</organism>
<keyword evidence="2" id="KW-1185">Reference proteome</keyword>
<proteinExistence type="predicted"/>
<dbReference type="EMBL" id="JBBUKT010000001">
    <property type="protein sequence ID" value="MEK7949778.1"/>
    <property type="molecule type" value="Genomic_DNA"/>
</dbReference>
<reference evidence="1 2" key="1">
    <citation type="submission" date="2024-04" db="EMBL/GenBank/DDBJ databases">
        <title>Luteolibacter sp. isolated from soil.</title>
        <authorList>
            <person name="An J."/>
        </authorList>
    </citation>
    <scope>NUCLEOTIDE SEQUENCE [LARGE SCALE GENOMIC DNA]</scope>
    <source>
        <strain evidence="1 2">Y139</strain>
    </source>
</reference>
<name>A0ABU9AQC8_9BACT</name>
<accession>A0ABU9AQC8</accession>
<dbReference type="RefSeq" id="WP_341403195.1">
    <property type="nucleotide sequence ID" value="NZ_JBBUKT010000001.1"/>
</dbReference>
<comment type="caution">
    <text evidence="1">The sequence shown here is derived from an EMBL/GenBank/DDBJ whole genome shotgun (WGS) entry which is preliminary data.</text>
</comment>
<sequence length="159" mass="17715">MNTENLSPLATKIAEVDAKLDALGLEIAEIGMPAAYDLKKRYDALRVEDNALKRNIEESVARGEPDDVRLAKIETLLRHIEEEEASVENEAHFLHQSNPSSVILAAQAATQMVDLWRRAIKKVLGDVHPLGQSVFVNHTHDNLADDYGLDRDKPLEPKS</sequence>
<protein>
    <submittedName>
        <fullName evidence="1">Uncharacterized protein</fullName>
    </submittedName>
</protein>